<dbReference type="EMBL" id="JASBWR010000030">
    <property type="protein sequence ID" value="KAJ9106476.1"/>
    <property type="molecule type" value="Genomic_DNA"/>
</dbReference>
<reference evidence="1" key="1">
    <citation type="submission" date="2023-04" db="EMBL/GenBank/DDBJ databases">
        <title>Draft Genome sequencing of Naganishia species isolated from polar environments using Oxford Nanopore Technology.</title>
        <authorList>
            <person name="Leo P."/>
            <person name="Venkateswaran K."/>
        </authorList>
    </citation>
    <scope>NUCLEOTIDE SEQUENCE</scope>
    <source>
        <strain evidence="1">MNA-CCFEE 5261</strain>
    </source>
</reference>
<accession>A0ACC2W4X8</accession>
<gene>
    <name evidence="1" type="ORF">QFC19_003206</name>
</gene>
<comment type="caution">
    <text evidence="1">The sequence shown here is derived from an EMBL/GenBank/DDBJ whole genome shotgun (WGS) entry which is preliminary data.</text>
</comment>
<name>A0ACC2W4X8_9TREE</name>
<sequence length="415" mass="47535">MSKPVRQDYIAKVRYINNLPPPPLNPKMIEYNVTNPIPFLTEANQLMSSLFRKENFKTFISAVDEESGMNLNLLNNTDVLESGDNRAIHSLVKDDVEVKLHEKDRALLRDAGITYLAKSEPGVSFLRRTEYISEKQAPKSTQTNGTSTTKEEKLDPEAQLKAVEDTFEQAQATLDDFAKLKHPRKKNAKAVAAWPLLPDASMMDSKYLTVKFSGSASLSREHETLKRQGKYDEKLEHKSLLSTVYRPITSADGEWISLYQVRDATQANALVEKLQSTEKERPVNLLDEEEQRETYTLKHMKNYDMNFQRFSKPFEELSIKFAGDSGLKKRKAAYYYPVTGRIDLKKHRASGNPELNKFLAQSTFDTIQLHIREPTTNEIRKMDVARSEFDPMEYEGEDDEVPQENESEPEQPTEA</sequence>
<keyword evidence="2" id="KW-1185">Reference proteome</keyword>
<organism evidence="1 2">
    <name type="scientific">Naganishia cerealis</name>
    <dbReference type="NCBI Taxonomy" id="610337"/>
    <lineage>
        <taxon>Eukaryota</taxon>
        <taxon>Fungi</taxon>
        <taxon>Dikarya</taxon>
        <taxon>Basidiomycota</taxon>
        <taxon>Agaricomycotina</taxon>
        <taxon>Tremellomycetes</taxon>
        <taxon>Filobasidiales</taxon>
        <taxon>Filobasidiaceae</taxon>
        <taxon>Naganishia</taxon>
    </lineage>
</organism>
<evidence type="ECO:0000313" key="2">
    <source>
        <dbReference type="Proteomes" id="UP001241377"/>
    </source>
</evidence>
<proteinExistence type="predicted"/>
<evidence type="ECO:0000313" key="1">
    <source>
        <dbReference type="EMBL" id="KAJ9106476.1"/>
    </source>
</evidence>
<protein>
    <submittedName>
        <fullName evidence="1">Uncharacterized protein</fullName>
    </submittedName>
</protein>
<dbReference type="Proteomes" id="UP001241377">
    <property type="component" value="Unassembled WGS sequence"/>
</dbReference>